<dbReference type="OrthoDB" id="6612291at2759"/>
<dbReference type="Pfam" id="PF00083">
    <property type="entry name" value="Sugar_tr"/>
    <property type="match status" value="2"/>
</dbReference>
<evidence type="ECO:0000256" key="3">
    <source>
        <dbReference type="ARBA" id="ARBA00022692"/>
    </source>
</evidence>
<evidence type="ECO:0000256" key="1">
    <source>
        <dbReference type="ARBA" id="ARBA00004141"/>
    </source>
</evidence>
<feature type="compositionally biased region" description="Low complexity" evidence="6">
    <location>
        <begin position="1"/>
        <end position="18"/>
    </location>
</feature>
<dbReference type="InterPro" id="IPR005828">
    <property type="entry name" value="MFS_sugar_transport-like"/>
</dbReference>
<dbReference type="PANTHER" id="PTHR48022:SF49">
    <property type="entry name" value="SUGAR TRANSPORTER, PUTATIVE (AFU_ORTHOLOGUE AFUA_8G01340)-RELATED"/>
    <property type="match status" value="1"/>
</dbReference>
<dbReference type="FunFam" id="1.20.1250.20:FF:000078">
    <property type="entry name" value="MFS maltose transporter, putative"/>
    <property type="match status" value="1"/>
</dbReference>
<feature type="domain" description="Major facilitator superfamily (MFS) profile" evidence="8">
    <location>
        <begin position="110"/>
        <end position="606"/>
    </location>
</feature>
<feature type="transmembrane region" description="Helical" evidence="7">
    <location>
        <begin position="482"/>
        <end position="500"/>
    </location>
</feature>
<dbReference type="GO" id="GO:0005351">
    <property type="term" value="F:carbohydrate:proton symporter activity"/>
    <property type="evidence" value="ECO:0007669"/>
    <property type="project" value="TreeGrafter"/>
</dbReference>
<dbReference type="PANTHER" id="PTHR48022">
    <property type="entry name" value="PLASTIDIC GLUCOSE TRANSPORTER 4"/>
    <property type="match status" value="1"/>
</dbReference>
<dbReference type="InterPro" id="IPR036259">
    <property type="entry name" value="MFS_trans_sf"/>
</dbReference>
<evidence type="ECO:0000256" key="2">
    <source>
        <dbReference type="ARBA" id="ARBA00010992"/>
    </source>
</evidence>
<name>A0A179F235_METCM</name>
<evidence type="ECO:0000313" key="10">
    <source>
        <dbReference type="Proteomes" id="UP000078397"/>
    </source>
</evidence>
<comment type="subcellular location">
    <subcellularLocation>
        <location evidence="1">Membrane</location>
        <topology evidence="1">Multi-pass membrane protein</topology>
    </subcellularLocation>
</comment>
<evidence type="ECO:0000256" key="7">
    <source>
        <dbReference type="SAM" id="Phobius"/>
    </source>
</evidence>
<dbReference type="SUPFAM" id="SSF103473">
    <property type="entry name" value="MFS general substrate transporter"/>
    <property type="match status" value="2"/>
</dbReference>
<keyword evidence="3 7" id="KW-0812">Transmembrane</keyword>
<sequence length="658" mass="72882">MLSRGSYGESSPSSNETSQVGAIPSTGFGIGRGKSGDETCTEEGFEMSVPSVHDIRTCVATQDRTIEALWLPHTFSLSDDHPRRARRGFLTEKDMVFLTCCRQYPKAILWSLLLFLTVVMEGYDKSLITGFFAFPAFQRKYGEHTSASGTSLRDTGYEIPLKWQIALQNAAVVCEIVGLFAHGYITYIIGYRKVMMGSLLWLCISVFPAVFADSTTTLLVSQALSGMTHRRPCYPLSPCQYNLVSLLCYQHSLNTESQIGVPWGVIQTLAATYAAEVVPSGLRPYVLSNINMCWVAGQLLGTGILRALVHNTSEWSYRLPFALQWAWAVPLLIGIYFAPESPCKELFTVIPSLTGWYIRHERPAEARHALRRLCNQSDLHIDDSVALMEHINGVEKRMNYGGATYTDLFKGVNRRRTEISCMVWMCQALGANVLTGYAAYFFEQAGLDASNAFNLSTGMYAMAFVAGMVSWALLFKVGRRTLYMFGIASALLLLASGGIVSAVSPRTVGEEWALGALIILATFTYDLTIGPVCYVVVAELPSTRLRVKTVALARISYNIISIINNALVPKLLNPTALDLEGKVCFVYAGTSLFCLLWCYFRLPETKGLSYLELDILFEKKAPAVKFGQVQNRLAQSAYMTASNAERLTDSWHGWLAYS</sequence>
<evidence type="ECO:0000256" key="4">
    <source>
        <dbReference type="ARBA" id="ARBA00022989"/>
    </source>
</evidence>
<feature type="transmembrane region" description="Helical" evidence="7">
    <location>
        <begin position="199"/>
        <end position="220"/>
    </location>
</feature>
<dbReference type="InterPro" id="IPR050360">
    <property type="entry name" value="MFS_Sugar_Transporters"/>
</dbReference>
<dbReference type="EMBL" id="LSBJ02000011">
    <property type="protein sequence ID" value="OAQ59350.2"/>
    <property type="molecule type" value="Genomic_DNA"/>
</dbReference>
<proteinExistence type="inferred from homology"/>
<keyword evidence="5 7" id="KW-0472">Membrane</keyword>
<dbReference type="RefSeq" id="XP_022284015.1">
    <property type="nucleotide sequence ID" value="XM_022428708.1"/>
</dbReference>
<evidence type="ECO:0000256" key="6">
    <source>
        <dbReference type="SAM" id="MobiDB-lite"/>
    </source>
</evidence>
<evidence type="ECO:0000256" key="5">
    <source>
        <dbReference type="ARBA" id="ARBA00023136"/>
    </source>
</evidence>
<feature type="transmembrane region" description="Helical" evidence="7">
    <location>
        <begin position="419"/>
        <end position="440"/>
    </location>
</feature>
<reference evidence="9 10" key="1">
    <citation type="journal article" date="2016" name="PLoS Pathog.">
        <title>Biosynthesis of antibiotic leucinostatins in bio-control fungus Purpureocillium lilacinum and their inhibition on phytophthora revealed by genome mining.</title>
        <authorList>
            <person name="Wang G."/>
            <person name="Liu Z."/>
            <person name="Lin R."/>
            <person name="Li E."/>
            <person name="Mao Z."/>
            <person name="Ling J."/>
            <person name="Yang Y."/>
            <person name="Yin W.B."/>
            <person name="Xie B."/>
        </authorList>
    </citation>
    <scope>NUCLEOTIDE SEQUENCE [LARGE SCALE GENOMIC DNA]</scope>
    <source>
        <strain evidence="9">170</strain>
    </source>
</reference>
<evidence type="ECO:0000313" key="9">
    <source>
        <dbReference type="EMBL" id="OAQ59350.2"/>
    </source>
</evidence>
<feature type="transmembrane region" description="Helical" evidence="7">
    <location>
        <begin position="165"/>
        <end position="187"/>
    </location>
</feature>
<comment type="caution">
    <text evidence="9">The sequence shown here is derived from an EMBL/GenBank/DDBJ whole genome shotgun (WGS) entry which is preliminary data.</text>
</comment>
<feature type="transmembrane region" description="Helical" evidence="7">
    <location>
        <begin position="512"/>
        <end position="537"/>
    </location>
</feature>
<feature type="region of interest" description="Disordered" evidence="6">
    <location>
        <begin position="1"/>
        <end position="41"/>
    </location>
</feature>
<feature type="transmembrane region" description="Helical" evidence="7">
    <location>
        <begin position="452"/>
        <end position="475"/>
    </location>
</feature>
<dbReference type="InterPro" id="IPR020846">
    <property type="entry name" value="MFS_dom"/>
</dbReference>
<evidence type="ECO:0000259" key="8">
    <source>
        <dbReference type="PROSITE" id="PS50850"/>
    </source>
</evidence>
<dbReference type="Proteomes" id="UP000078397">
    <property type="component" value="Unassembled WGS sequence"/>
</dbReference>
<keyword evidence="4 7" id="KW-1133">Transmembrane helix</keyword>
<gene>
    <name evidence="9" type="ORF">VFPPC_10412</name>
</gene>
<keyword evidence="10" id="KW-1185">Reference proteome</keyword>
<feature type="transmembrane region" description="Helical" evidence="7">
    <location>
        <begin position="321"/>
        <end position="338"/>
    </location>
</feature>
<organism evidence="9 10">
    <name type="scientific">Pochonia chlamydosporia 170</name>
    <dbReference type="NCBI Taxonomy" id="1380566"/>
    <lineage>
        <taxon>Eukaryota</taxon>
        <taxon>Fungi</taxon>
        <taxon>Dikarya</taxon>
        <taxon>Ascomycota</taxon>
        <taxon>Pezizomycotina</taxon>
        <taxon>Sordariomycetes</taxon>
        <taxon>Hypocreomycetidae</taxon>
        <taxon>Hypocreales</taxon>
        <taxon>Clavicipitaceae</taxon>
        <taxon>Pochonia</taxon>
    </lineage>
</organism>
<dbReference type="GeneID" id="28852780"/>
<feature type="transmembrane region" description="Helical" evidence="7">
    <location>
        <begin position="579"/>
        <end position="600"/>
    </location>
</feature>
<dbReference type="Gene3D" id="1.20.1250.20">
    <property type="entry name" value="MFS general substrate transporter like domains"/>
    <property type="match status" value="1"/>
</dbReference>
<dbReference type="KEGG" id="pchm:VFPPC_10412"/>
<feature type="transmembrane region" description="Helical" evidence="7">
    <location>
        <begin position="549"/>
        <end position="567"/>
    </location>
</feature>
<accession>A0A179F235</accession>
<comment type="similarity">
    <text evidence="2">Belongs to the major facilitator superfamily. Sugar transporter (TC 2.A.1.1) family.</text>
</comment>
<dbReference type="GO" id="GO:0016020">
    <property type="term" value="C:membrane"/>
    <property type="evidence" value="ECO:0007669"/>
    <property type="project" value="UniProtKB-SubCell"/>
</dbReference>
<protein>
    <submittedName>
        <fullName evidence="9">Maltose permease</fullName>
    </submittedName>
</protein>
<dbReference type="PROSITE" id="PS50850">
    <property type="entry name" value="MFS"/>
    <property type="match status" value="1"/>
</dbReference>
<dbReference type="AlphaFoldDB" id="A0A179F235"/>